<accession>A0A7J9B4L9</accession>
<proteinExistence type="predicted"/>
<keyword evidence="2" id="KW-1185">Reference proteome</keyword>
<protein>
    <submittedName>
        <fullName evidence="1">Uncharacterized protein</fullName>
    </submittedName>
</protein>
<name>A0A7J9B4L9_9ROSI</name>
<reference evidence="1 2" key="1">
    <citation type="journal article" date="2019" name="Genome Biol. Evol.">
        <title>Insights into the evolution of the New World diploid cottons (Gossypium, subgenus Houzingenia) based on genome sequencing.</title>
        <authorList>
            <person name="Grover C.E."/>
            <person name="Arick M.A. 2nd"/>
            <person name="Thrash A."/>
            <person name="Conover J.L."/>
            <person name="Sanders W.S."/>
            <person name="Peterson D.G."/>
            <person name="Frelichowski J.E."/>
            <person name="Scheffler J.A."/>
            <person name="Scheffler B.E."/>
            <person name="Wendel J.F."/>
        </authorList>
    </citation>
    <scope>NUCLEOTIDE SEQUENCE [LARGE SCALE GENOMIC DNA]</scope>
    <source>
        <strain evidence="1">4</strain>
        <tissue evidence="1">Leaf</tissue>
    </source>
</reference>
<evidence type="ECO:0000313" key="2">
    <source>
        <dbReference type="Proteomes" id="UP000593574"/>
    </source>
</evidence>
<gene>
    <name evidence="1" type="ORF">Golax_025336</name>
</gene>
<organism evidence="1 2">
    <name type="scientific">Gossypium laxum</name>
    <dbReference type="NCBI Taxonomy" id="34288"/>
    <lineage>
        <taxon>Eukaryota</taxon>
        <taxon>Viridiplantae</taxon>
        <taxon>Streptophyta</taxon>
        <taxon>Embryophyta</taxon>
        <taxon>Tracheophyta</taxon>
        <taxon>Spermatophyta</taxon>
        <taxon>Magnoliopsida</taxon>
        <taxon>eudicotyledons</taxon>
        <taxon>Gunneridae</taxon>
        <taxon>Pentapetalae</taxon>
        <taxon>rosids</taxon>
        <taxon>malvids</taxon>
        <taxon>Malvales</taxon>
        <taxon>Malvaceae</taxon>
        <taxon>Malvoideae</taxon>
        <taxon>Gossypium</taxon>
    </lineage>
</organism>
<sequence length="103" mass="11479">MGKASGDRHLLLFAFFVYELVVFPKTLGYGSVELANFLFQIEKGVNPAPTVLAKTIISLNFINRKGNRGFLGCAQPRNKMEGSMDDSKQNTYQVQWSFVGSLN</sequence>
<dbReference type="PANTHER" id="PTHR48200:SF1">
    <property type="entry name" value="AMINOTRANSFERASE-LIKE PLANT MOBILE DOMAIN-CONTAINING PROTEIN"/>
    <property type="match status" value="1"/>
</dbReference>
<dbReference type="EMBL" id="JABEZV010449070">
    <property type="protein sequence ID" value="MBA0731230.1"/>
    <property type="molecule type" value="Genomic_DNA"/>
</dbReference>
<comment type="caution">
    <text evidence="1">The sequence shown here is derived from an EMBL/GenBank/DDBJ whole genome shotgun (WGS) entry which is preliminary data.</text>
</comment>
<dbReference type="PANTHER" id="PTHR48200">
    <property type="entry name" value="PROTEIN, PUTATIVE-RELATED"/>
    <property type="match status" value="1"/>
</dbReference>
<evidence type="ECO:0000313" key="1">
    <source>
        <dbReference type="EMBL" id="MBA0731230.1"/>
    </source>
</evidence>
<dbReference type="AlphaFoldDB" id="A0A7J9B4L9"/>
<dbReference type="Proteomes" id="UP000593574">
    <property type="component" value="Unassembled WGS sequence"/>
</dbReference>